<feature type="region of interest" description="Disordered" evidence="1">
    <location>
        <begin position="458"/>
        <end position="514"/>
    </location>
</feature>
<feature type="compositionally biased region" description="Acidic residues" evidence="1">
    <location>
        <begin position="460"/>
        <end position="506"/>
    </location>
</feature>
<dbReference type="Gene3D" id="3.80.10.10">
    <property type="entry name" value="Ribonuclease Inhibitor"/>
    <property type="match status" value="1"/>
</dbReference>
<dbReference type="Proteomes" id="UP001303373">
    <property type="component" value="Chromosome 6"/>
</dbReference>
<protein>
    <recommendedName>
        <fullName evidence="4">F-box domain-containing protein</fullName>
    </recommendedName>
</protein>
<organism evidence="2 3">
    <name type="scientific">Acrodontium crateriforme</name>
    <dbReference type="NCBI Taxonomy" id="150365"/>
    <lineage>
        <taxon>Eukaryota</taxon>
        <taxon>Fungi</taxon>
        <taxon>Dikarya</taxon>
        <taxon>Ascomycota</taxon>
        <taxon>Pezizomycotina</taxon>
        <taxon>Dothideomycetes</taxon>
        <taxon>Dothideomycetidae</taxon>
        <taxon>Mycosphaerellales</taxon>
        <taxon>Teratosphaeriaceae</taxon>
        <taxon>Acrodontium</taxon>
    </lineage>
</organism>
<evidence type="ECO:0000256" key="1">
    <source>
        <dbReference type="SAM" id="MobiDB-lite"/>
    </source>
</evidence>
<evidence type="ECO:0008006" key="4">
    <source>
        <dbReference type="Google" id="ProtNLM"/>
    </source>
</evidence>
<dbReference type="AlphaFoldDB" id="A0AAQ3M867"/>
<proteinExistence type="predicted"/>
<name>A0AAQ3M867_9PEZI</name>
<evidence type="ECO:0000313" key="3">
    <source>
        <dbReference type="Proteomes" id="UP001303373"/>
    </source>
</evidence>
<dbReference type="EMBL" id="CP138585">
    <property type="protein sequence ID" value="WPH01706.1"/>
    <property type="molecule type" value="Genomic_DNA"/>
</dbReference>
<dbReference type="SUPFAM" id="SSF52047">
    <property type="entry name" value="RNI-like"/>
    <property type="match status" value="1"/>
</dbReference>
<evidence type="ECO:0000313" key="2">
    <source>
        <dbReference type="EMBL" id="WPH01706.1"/>
    </source>
</evidence>
<gene>
    <name evidence="2" type="ORF">R9X50_00455800</name>
</gene>
<accession>A0AAQ3M867</accession>
<reference evidence="2 3" key="1">
    <citation type="submission" date="2023-11" db="EMBL/GenBank/DDBJ databases">
        <title>An acidophilic fungus is an integral part of prey digestion in a carnivorous sundew plant.</title>
        <authorList>
            <person name="Tsai I.J."/>
        </authorList>
    </citation>
    <scope>NUCLEOTIDE SEQUENCE [LARGE SCALE GENOMIC DNA]</scope>
    <source>
        <strain evidence="2">169a</strain>
    </source>
</reference>
<keyword evidence="3" id="KW-1185">Reference proteome</keyword>
<sequence>MAEKLSDLASEVLDSIVAQIDDVKSLRSLAQTSRRLQHITEPYIYRHAFVRTGHECYNLLRAFNGRSERALMLRSIDARFQSAKDDSMGNLTHVVQAALRLNDLTIESPYCNRGRWRRADGWKTTMESLLSPLWEASYLAPEPASGTSRPLQALRKLVLHLNGEPSEFWNLQHRPYSAIFAHPTLEDVHISSANILDEGLSDIPDTVRIPLKRLTIDECNITIKAFERLMMLPKALEYLYLGESQFCEDEEPHVESMCHEPKEFFAALAHQKSSLQTFIYEPCDEWFRISHFTIPNFPVLADFKALRELRLNGRQHWLEHGLKEPTCLPPNLTSLHLPAGTIFDDEILRSLHDKLDDPEALPPWLEKALPLYAHLKKLDMTWDANHHPTSELRELVWTERTVTRVHKRGIRMRVFQFSPVAEHQRPILYGEDEPVRFMLCSPGSGYVGMPRNLRPWEGAADSDSEWEDSQSDWDDDVLDALDDIDDYNDDDDDDDGSSFGGEDEYGELATQFHG</sequence>
<dbReference type="InterPro" id="IPR032675">
    <property type="entry name" value="LRR_dom_sf"/>
</dbReference>